<dbReference type="EMBL" id="JANQDX010000011">
    <property type="protein sequence ID" value="KAL0916870.1"/>
    <property type="molecule type" value="Genomic_DNA"/>
</dbReference>
<evidence type="ECO:0000313" key="2">
    <source>
        <dbReference type="EMBL" id="KAL0916870.1"/>
    </source>
</evidence>
<dbReference type="InterPro" id="IPR006886">
    <property type="entry name" value="RNA_pol_III_Rpc5"/>
</dbReference>
<name>A0ABD0UVQ6_DENTH</name>
<keyword evidence="3" id="KW-1185">Reference proteome</keyword>
<protein>
    <recommendedName>
        <fullName evidence="4">DNA-directed RNA polymerase III subunit RPC5</fullName>
    </recommendedName>
</protein>
<evidence type="ECO:0008006" key="4">
    <source>
        <dbReference type="Google" id="ProtNLM"/>
    </source>
</evidence>
<feature type="compositionally biased region" description="Basic and acidic residues" evidence="1">
    <location>
        <begin position="532"/>
        <end position="542"/>
    </location>
</feature>
<feature type="compositionally biased region" description="Low complexity" evidence="1">
    <location>
        <begin position="511"/>
        <end position="529"/>
    </location>
</feature>
<dbReference type="Pfam" id="PF04801">
    <property type="entry name" value="RPC5"/>
    <property type="match status" value="1"/>
</dbReference>
<feature type="region of interest" description="Disordered" evidence="1">
    <location>
        <begin position="249"/>
        <end position="281"/>
    </location>
</feature>
<comment type="caution">
    <text evidence="2">The sequence shown here is derived from an EMBL/GenBank/DDBJ whole genome shotgun (WGS) entry which is preliminary data.</text>
</comment>
<sequence>MGFTPRRTIFGSGNRTRGFGERAMGAGDELFDDSSMDIDVVLGPPKPSRFGPKIKGKGKVKAEPSLTPYPAPTPAPPAAESIPYSVKMESSEDSPVPHSNGVNAAAVKAESNSMDVEEEEDAVVREFDVYINPSLDADTKLYDMRYPLRPSWRPYEMNERCDKVRIKPKLEQFEIQLSLDVDSDENYNKQVDHNLKITTQTLSSSSKRFVNEYAVGFLRGNCLHVIPLHAVVQFWPSIAHLNGIQKVNQGGHQPESNLKPVDNFKESPKLSNNKGKAVKDDAKEANEHINVDEPWLLLEYHDSDSPVSCIYREQALKGGRNYIPLAMKSSDYLDSCGSATFGSTRKTTGPSKRYLLTRPLEERLKQWLSEGPQVNRFVALLHLAPNDSVEDVLKLLQQHAYLVQGLWVSKSSLLHDGLSALYRDYILLQFSKKHAVHESILKLVKPEDLRKGLLKPLAVERSLLKDWKFKEDTDLSFIKQYPEIVKEQEYAWSVREKKILESLHGSGRNNSSLLKNSFSPSTSSTTNGSVELGHHRDRKDVRSSVVSNMPTKGQEALEKAILELLRNYKVLSLNSIVQGLQGNANAGLPEVENVADQIAMKVLDVYVLKSLGKPALDKFRHVVIEYLIGKGRNAKVKKQEIKFAAQYRLKKDVSDADYSMVMNELCMSSGGSWMLKSGALR</sequence>
<dbReference type="Proteomes" id="UP001552299">
    <property type="component" value="Unassembled WGS sequence"/>
</dbReference>
<evidence type="ECO:0000313" key="3">
    <source>
        <dbReference type="Proteomes" id="UP001552299"/>
    </source>
</evidence>
<organism evidence="2 3">
    <name type="scientific">Dendrobium thyrsiflorum</name>
    <name type="common">Pinecone-like raceme dendrobium</name>
    <name type="synonym">Orchid</name>
    <dbReference type="NCBI Taxonomy" id="117978"/>
    <lineage>
        <taxon>Eukaryota</taxon>
        <taxon>Viridiplantae</taxon>
        <taxon>Streptophyta</taxon>
        <taxon>Embryophyta</taxon>
        <taxon>Tracheophyta</taxon>
        <taxon>Spermatophyta</taxon>
        <taxon>Magnoliopsida</taxon>
        <taxon>Liliopsida</taxon>
        <taxon>Asparagales</taxon>
        <taxon>Orchidaceae</taxon>
        <taxon>Epidendroideae</taxon>
        <taxon>Malaxideae</taxon>
        <taxon>Dendrobiinae</taxon>
        <taxon>Dendrobium</taxon>
    </lineage>
</organism>
<accession>A0ABD0UVQ6</accession>
<reference evidence="2 3" key="1">
    <citation type="journal article" date="2024" name="Plant Biotechnol. J.">
        <title>Dendrobium thyrsiflorum genome and its molecular insights into genes involved in important horticultural traits.</title>
        <authorList>
            <person name="Chen B."/>
            <person name="Wang J.Y."/>
            <person name="Zheng P.J."/>
            <person name="Li K.L."/>
            <person name="Liang Y.M."/>
            <person name="Chen X.F."/>
            <person name="Zhang C."/>
            <person name="Zhao X."/>
            <person name="He X."/>
            <person name="Zhang G.Q."/>
            <person name="Liu Z.J."/>
            <person name="Xu Q."/>
        </authorList>
    </citation>
    <scope>NUCLEOTIDE SEQUENCE [LARGE SCALE GENOMIC DNA]</scope>
    <source>
        <strain evidence="2">GZMU011</strain>
    </source>
</reference>
<proteinExistence type="predicted"/>
<feature type="region of interest" description="Disordered" evidence="1">
    <location>
        <begin position="511"/>
        <end position="549"/>
    </location>
</feature>
<feature type="compositionally biased region" description="Pro residues" evidence="1">
    <location>
        <begin position="67"/>
        <end position="77"/>
    </location>
</feature>
<dbReference type="PANTHER" id="PTHR12069:SF0">
    <property type="entry name" value="DNA-DIRECTED RNA POLYMERASE III SUBUNIT RPC5"/>
    <property type="match status" value="1"/>
</dbReference>
<evidence type="ECO:0000256" key="1">
    <source>
        <dbReference type="SAM" id="MobiDB-lite"/>
    </source>
</evidence>
<dbReference type="AlphaFoldDB" id="A0ABD0UVQ6"/>
<dbReference type="PANTHER" id="PTHR12069">
    <property type="entry name" value="DNA-DIRECTED RNA POLYMERASES III 80 KDA POLYPEPTIDE RNA POLYMERASE III SUBUNIT 5"/>
    <property type="match status" value="1"/>
</dbReference>
<feature type="region of interest" description="Disordered" evidence="1">
    <location>
        <begin position="1"/>
        <end position="20"/>
    </location>
</feature>
<feature type="region of interest" description="Disordered" evidence="1">
    <location>
        <begin position="43"/>
        <end position="81"/>
    </location>
</feature>
<gene>
    <name evidence="2" type="ORF">M5K25_014417</name>
</gene>